<keyword evidence="4" id="KW-1185">Reference proteome</keyword>
<gene>
    <name evidence="3" type="ORF">PSON_ATCC_30995.1.T0540258</name>
</gene>
<evidence type="ECO:0000256" key="1">
    <source>
        <dbReference type="SAM" id="MobiDB-lite"/>
    </source>
</evidence>
<comment type="caution">
    <text evidence="3">The sequence shown here is derived from an EMBL/GenBank/DDBJ whole genome shotgun (WGS) entry which is preliminary data.</text>
</comment>
<feature type="signal peptide" evidence="2">
    <location>
        <begin position="1"/>
        <end position="17"/>
    </location>
</feature>
<feature type="compositionally biased region" description="Basic and acidic residues" evidence="1">
    <location>
        <begin position="342"/>
        <end position="351"/>
    </location>
</feature>
<proteinExistence type="predicted"/>
<dbReference type="AlphaFoldDB" id="A0A8S1NH68"/>
<organism evidence="3 4">
    <name type="scientific">Paramecium sonneborni</name>
    <dbReference type="NCBI Taxonomy" id="65129"/>
    <lineage>
        <taxon>Eukaryota</taxon>
        <taxon>Sar</taxon>
        <taxon>Alveolata</taxon>
        <taxon>Ciliophora</taxon>
        <taxon>Intramacronucleata</taxon>
        <taxon>Oligohymenophorea</taxon>
        <taxon>Peniculida</taxon>
        <taxon>Parameciidae</taxon>
        <taxon>Paramecium</taxon>
    </lineage>
</organism>
<dbReference type="EMBL" id="CAJJDN010000054">
    <property type="protein sequence ID" value="CAD8089686.1"/>
    <property type="molecule type" value="Genomic_DNA"/>
</dbReference>
<keyword evidence="2" id="KW-0732">Signal</keyword>
<feature type="chain" id="PRO_5035878703" description="F-box domain-containing protein" evidence="2">
    <location>
        <begin position="18"/>
        <end position="400"/>
    </location>
</feature>
<name>A0A8S1NH68_9CILI</name>
<feature type="region of interest" description="Disordered" evidence="1">
    <location>
        <begin position="331"/>
        <end position="400"/>
    </location>
</feature>
<sequence>MMPSIILTRHIFPFLSALELFKIRQVCGWFKEQVKQAWPIVFKREMFEQLLARDLAKNIYTVLNLQTLKGTLFFKVQNLIEAIIQAIQWEKVDEALQQEQIDISIYRPLIALLSLFNKQQTIQFPYQIDGIFNIRELAKEMKTQVIQYIQTTFLPLSFNQMRKLNENLLSAPDFSIEFLNSKEDKLPLYLTILVQQLYYHGLIHQTFIIDGYQLDKWKIEQDILGKRQSYNQNFLEGAYKKLLLRTYQDDNEDDSSFENLNSDINEAQQFLKALTNLTPTENPEPDIVIRRNKTVTKIFIDIHTKLDILVQTIEQYRSQTLRKDVINELQQQQSDQIPEESDQSKDNKKDVQIQTNSEIQESNTKFQEEFQSQFDQTLNQQNQDQEKNLLGEENINQQKE</sequence>
<accession>A0A8S1NH68</accession>
<dbReference type="OrthoDB" id="310446at2759"/>
<evidence type="ECO:0000313" key="4">
    <source>
        <dbReference type="Proteomes" id="UP000692954"/>
    </source>
</evidence>
<evidence type="ECO:0000313" key="3">
    <source>
        <dbReference type="EMBL" id="CAD8089686.1"/>
    </source>
</evidence>
<evidence type="ECO:0000256" key="2">
    <source>
        <dbReference type="SAM" id="SignalP"/>
    </source>
</evidence>
<evidence type="ECO:0008006" key="5">
    <source>
        <dbReference type="Google" id="ProtNLM"/>
    </source>
</evidence>
<reference evidence="3" key="1">
    <citation type="submission" date="2021-01" db="EMBL/GenBank/DDBJ databases">
        <authorList>
            <consortium name="Genoscope - CEA"/>
            <person name="William W."/>
        </authorList>
    </citation>
    <scope>NUCLEOTIDE SEQUENCE</scope>
</reference>
<feature type="compositionally biased region" description="Polar residues" evidence="1">
    <location>
        <begin position="352"/>
        <end position="383"/>
    </location>
</feature>
<protein>
    <recommendedName>
        <fullName evidence="5">F-box domain-containing protein</fullName>
    </recommendedName>
</protein>
<dbReference type="Proteomes" id="UP000692954">
    <property type="component" value="Unassembled WGS sequence"/>
</dbReference>